<keyword evidence="4" id="KW-1185">Reference proteome</keyword>
<feature type="domain" description="RING-type" evidence="2">
    <location>
        <begin position="557"/>
        <end position="649"/>
    </location>
</feature>
<dbReference type="AlphaFoldDB" id="A0A167K1U2"/>
<feature type="compositionally biased region" description="Polar residues" evidence="1">
    <location>
        <begin position="180"/>
        <end position="192"/>
    </location>
</feature>
<feature type="compositionally biased region" description="Low complexity" evidence="1">
    <location>
        <begin position="300"/>
        <end position="320"/>
    </location>
</feature>
<dbReference type="Pfam" id="PF13920">
    <property type="entry name" value="zf-C3HC4_3"/>
    <property type="match status" value="1"/>
</dbReference>
<evidence type="ECO:0000313" key="4">
    <source>
        <dbReference type="Proteomes" id="UP000076738"/>
    </source>
</evidence>
<feature type="region of interest" description="Disordered" evidence="1">
    <location>
        <begin position="132"/>
        <end position="161"/>
    </location>
</feature>
<accession>A0A167K1U2</accession>
<dbReference type="GO" id="GO:0008270">
    <property type="term" value="F:zinc ion binding"/>
    <property type="evidence" value="ECO:0007669"/>
    <property type="project" value="UniProtKB-KW"/>
</dbReference>
<dbReference type="InterPro" id="IPR013083">
    <property type="entry name" value="Znf_RING/FYVE/PHD"/>
</dbReference>
<dbReference type="STRING" id="1330018.A0A167K1U2"/>
<feature type="compositionally biased region" description="Pro residues" evidence="1">
    <location>
        <begin position="19"/>
        <end position="31"/>
    </location>
</feature>
<dbReference type="EMBL" id="KV417296">
    <property type="protein sequence ID" value="KZO94168.1"/>
    <property type="molecule type" value="Genomic_DNA"/>
</dbReference>
<dbReference type="GO" id="GO:0061630">
    <property type="term" value="F:ubiquitin protein ligase activity"/>
    <property type="evidence" value="ECO:0007669"/>
    <property type="project" value="UniProtKB-EC"/>
</dbReference>
<dbReference type="PANTHER" id="PTHR22996:SF0">
    <property type="entry name" value="RE60872P-RELATED"/>
    <property type="match status" value="1"/>
</dbReference>
<feature type="region of interest" description="Disordered" evidence="1">
    <location>
        <begin position="678"/>
        <end position="770"/>
    </location>
</feature>
<dbReference type="SMART" id="SM00184">
    <property type="entry name" value="RING"/>
    <property type="match status" value="1"/>
</dbReference>
<protein>
    <recommendedName>
        <fullName evidence="2">RING-type domain-containing protein</fullName>
    </recommendedName>
</protein>
<feature type="compositionally biased region" description="Low complexity" evidence="1">
    <location>
        <begin position="736"/>
        <end position="754"/>
    </location>
</feature>
<feature type="region of interest" description="Disordered" evidence="1">
    <location>
        <begin position="594"/>
        <end position="636"/>
    </location>
</feature>
<dbReference type="InterPro" id="IPR045194">
    <property type="entry name" value="MGRN1/RNF157-like"/>
</dbReference>
<reference evidence="3 4" key="1">
    <citation type="journal article" date="2016" name="Mol. Biol. Evol.">
        <title>Comparative Genomics of Early-Diverging Mushroom-Forming Fungi Provides Insights into the Origins of Lignocellulose Decay Capabilities.</title>
        <authorList>
            <person name="Nagy L.G."/>
            <person name="Riley R."/>
            <person name="Tritt A."/>
            <person name="Adam C."/>
            <person name="Daum C."/>
            <person name="Floudas D."/>
            <person name="Sun H."/>
            <person name="Yadav J.S."/>
            <person name="Pangilinan J."/>
            <person name="Larsson K.H."/>
            <person name="Matsuura K."/>
            <person name="Barry K."/>
            <person name="Labutti K."/>
            <person name="Kuo R."/>
            <person name="Ohm R.A."/>
            <person name="Bhattacharya S.S."/>
            <person name="Shirouzu T."/>
            <person name="Yoshinaga Y."/>
            <person name="Martin F.M."/>
            <person name="Grigoriev I.V."/>
            <person name="Hibbett D.S."/>
        </authorList>
    </citation>
    <scope>NUCLEOTIDE SEQUENCE [LARGE SCALE GENOMIC DNA]</scope>
    <source>
        <strain evidence="3 4">TUFC12733</strain>
    </source>
</reference>
<evidence type="ECO:0000259" key="2">
    <source>
        <dbReference type="SMART" id="SM00184"/>
    </source>
</evidence>
<organism evidence="3 4">
    <name type="scientific">Calocera viscosa (strain TUFC12733)</name>
    <dbReference type="NCBI Taxonomy" id="1330018"/>
    <lineage>
        <taxon>Eukaryota</taxon>
        <taxon>Fungi</taxon>
        <taxon>Dikarya</taxon>
        <taxon>Basidiomycota</taxon>
        <taxon>Agaricomycotina</taxon>
        <taxon>Dacrymycetes</taxon>
        <taxon>Dacrymycetales</taxon>
        <taxon>Dacrymycetaceae</taxon>
        <taxon>Calocera</taxon>
    </lineage>
</organism>
<feature type="compositionally biased region" description="Basic residues" evidence="1">
    <location>
        <begin position="340"/>
        <end position="354"/>
    </location>
</feature>
<dbReference type="OrthoDB" id="1711136at2759"/>
<dbReference type="PANTHER" id="PTHR22996">
    <property type="entry name" value="MAHOGUNIN"/>
    <property type="match status" value="1"/>
</dbReference>
<sequence>MPSIHYLLSRSRHSFHPSPSSPSSPANPPPDSAQYANTPLSRTTRARLGLVPDRNNPMQAQLARLGRPPTPMPPHPLAHPAGAAAAVIEAHHQHRARHGQGQVPGQMQVDELFPGANAAAVQLAAEARRKEEEEKKEKTLFGPPVGSVGAEERRKWGVSAEQPEEVDKDVVKGWVDRSSESSTPTTTLQALTNLKRPSLRLSPLHPQSDAAGPDPLAPHILEFTYDADSPLVSISIRVLPPTNSNSNGDAGVGLKKEGEEVFLTVAKGGFGQQLTAESNALIELGRYEAHGLPGSPVRLPSPAAHGSASGSPPGASPAGSQLALASRVEPGLSAPGTPGGRRRFSFLPTRHRQSTTHVLAPPPRARGPAVPVVDNTAQPPRPDPVISPALAAQLGFQVVDRQEQEREKQREMERQEEERSGVRIGVWLEALDANGKKLPTRNAQATVLHVHRVGPKPGAPGAGAGSGAPTDAELESGTVPPKLSIAVDGHAVDPRPWLVRVVHREAIIGRHAFTLHEIYGLASGTSEPAHPAPPPTHSYPPTTAQTAIDTNSSAPECILCLSSPRSVVLMPCRHLVACKECALNMLEFGAGGTIQQPVDDPADAPPGEGSGPAGGNGDAAATGGLGGLGTGRPERRRKRKVKGWFCPICRQAYTSMLRISAAAPAGELVAEIDEHADEHMHAQRASTSTVPAGWKVHEEGSPSSRSAANSPGPEAEGEAPPAELSAIAQHEHALAAEEATAAAPGDEEFATAPATPAPSDPLEVEEQHRA</sequence>
<dbReference type="Gene3D" id="3.30.40.10">
    <property type="entry name" value="Zinc/RING finger domain, C3HC4 (zinc finger)"/>
    <property type="match status" value="1"/>
</dbReference>
<feature type="compositionally biased region" description="Low complexity" evidence="1">
    <location>
        <begin position="711"/>
        <end position="728"/>
    </location>
</feature>
<name>A0A167K1U2_CALVF</name>
<dbReference type="Proteomes" id="UP000076738">
    <property type="component" value="Unassembled WGS sequence"/>
</dbReference>
<feature type="region of interest" description="Disordered" evidence="1">
    <location>
        <begin position="176"/>
        <end position="215"/>
    </location>
</feature>
<feature type="region of interest" description="Disordered" evidence="1">
    <location>
        <begin position="293"/>
        <end position="369"/>
    </location>
</feature>
<feature type="compositionally biased region" description="Gly residues" evidence="1">
    <location>
        <begin position="608"/>
        <end position="630"/>
    </location>
</feature>
<dbReference type="GO" id="GO:0005737">
    <property type="term" value="C:cytoplasm"/>
    <property type="evidence" value="ECO:0007669"/>
    <property type="project" value="TreeGrafter"/>
</dbReference>
<feature type="region of interest" description="Disordered" evidence="1">
    <location>
        <begin position="453"/>
        <end position="477"/>
    </location>
</feature>
<gene>
    <name evidence="3" type="ORF">CALVIDRAFT_565821</name>
</gene>
<feature type="region of interest" description="Disordered" evidence="1">
    <location>
        <begin position="524"/>
        <end position="547"/>
    </location>
</feature>
<dbReference type="InterPro" id="IPR001841">
    <property type="entry name" value="Znf_RING"/>
</dbReference>
<proteinExistence type="predicted"/>
<evidence type="ECO:0000313" key="3">
    <source>
        <dbReference type="EMBL" id="KZO94168.1"/>
    </source>
</evidence>
<dbReference type="GO" id="GO:0016567">
    <property type="term" value="P:protein ubiquitination"/>
    <property type="evidence" value="ECO:0007669"/>
    <property type="project" value="TreeGrafter"/>
</dbReference>
<evidence type="ECO:0000256" key="1">
    <source>
        <dbReference type="SAM" id="MobiDB-lite"/>
    </source>
</evidence>
<feature type="region of interest" description="Disordered" evidence="1">
    <location>
        <begin position="1"/>
        <end position="42"/>
    </location>
</feature>